<feature type="transmembrane region" description="Helical" evidence="6">
    <location>
        <begin position="45"/>
        <end position="65"/>
    </location>
</feature>
<proteinExistence type="predicted"/>
<dbReference type="Pfam" id="PF00892">
    <property type="entry name" value="EamA"/>
    <property type="match status" value="2"/>
</dbReference>
<feature type="transmembrane region" description="Helical" evidence="6">
    <location>
        <begin position="85"/>
        <end position="105"/>
    </location>
</feature>
<evidence type="ECO:0000256" key="3">
    <source>
        <dbReference type="ARBA" id="ARBA00022989"/>
    </source>
</evidence>
<dbReference type="InterPro" id="IPR000620">
    <property type="entry name" value="EamA_dom"/>
</dbReference>
<feature type="domain" description="EamA" evidence="7">
    <location>
        <begin position="50"/>
        <end position="187"/>
    </location>
</feature>
<sequence>MSNSDSESPLIHTIGHRDNYGSTQFTSGTSQDDEAIDRRPNVPGFVANNAGMLYIISSQFFFACMNLSVKMLNSSDPPVHPFEVIVVRTGITLICCVIYMIVTGVPDPILGPKGVRTLLVIRGITGFLGLCGLYLSLQYLSVADATVLTFLTPLTTAVAGCILLKEGYSVTQAVAGFCSLLGVVLIARPPFLFNSMPAVIPDIYYLPETTPAQRLAAVGVSMIGVLGATGAYTSIRAIGKRAHPMHVMSFFSLWCTTMASLGMVVFNIPVVYPKSWRWSLLLLMVGAFGFVAQTLLTLGLQRETVSRGSTGVYIQVLFAVVLERLIFGVVPSLLSVLGAAIIVSSALFVVLTKRGPTPVNTADSTA</sequence>
<feature type="transmembrane region" description="Helical" evidence="6">
    <location>
        <begin position="247"/>
        <end position="272"/>
    </location>
</feature>
<keyword evidence="3 6" id="KW-1133">Transmembrane helix</keyword>
<dbReference type="PANTHER" id="PTHR22911">
    <property type="entry name" value="ACYL-MALONYL CONDENSING ENZYME-RELATED"/>
    <property type="match status" value="1"/>
</dbReference>
<feature type="transmembrane region" description="Helical" evidence="6">
    <location>
        <begin position="173"/>
        <end position="193"/>
    </location>
</feature>
<dbReference type="Proteomes" id="UP000714275">
    <property type="component" value="Unassembled WGS sequence"/>
</dbReference>
<name>A0A9P7A4D6_9AGAM</name>
<evidence type="ECO:0000256" key="4">
    <source>
        <dbReference type="ARBA" id="ARBA00023136"/>
    </source>
</evidence>
<evidence type="ECO:0000256" key="6">
    <source>
        <dbReference type="SAM" id="Phobius"/>
    </source>
</evidence>
<evidence type="ECO:0000256" key="2">
    <source>
        <dbReference type="ARBA" id="ARBA00022692"/>
    </source>
</evidence>
<dbReference type="OrthoDB" id="306876at2759"/>
<comment type="subcellular location">
    <subcellularLocation>
        <location evidence="1">Membrane</location>
        <topology evidence="1">Multi-pass membrane protein</topology>
    </subcellularLocation>
</comment>
<feature type="transmembrane region" description="Helical" evidence="6">
    <location>
        <begin position="213"/>
        <end position="235"/>
    </location>
</feature>
<feature type="transmembrane region" description="Helical" evidence="6">
    <location>
        <begin position="278"/>
        <end position="298"/>
    </location>
</feature>
<dbReference type="SUPFAM" id="SSF103481">
    <property type="entry name" value="Multidrug resistance efflux transporter EmrE"/>
    <property type="match status" value="2"/>
</dbReference>
<evidence type="ECO:0000313" key="9">
    <source>
        <dbReference type="Proteomes" id="UP000714275"/>
    </source>
</evidence>
<feature type="domain" description="EamA" evidence="7">
    <location>
        <begin position="225"/>
        <end position="350"/>
    </location>
</feature>
<dbReference type="GO" id="GO:0016020">
    <property type="term" value="C:membrane"/>
    <property type="evidence" value="ECO:0007669"/>
    <property type="project" value="UniProtKB-SubCell"/>
</dbReference>
<evidence type="ECO:0000259" key="7">
    <source>
        <dbReference type="Pfam" id="PF00892"/>
    </source>
</evidence>
<feature type="transmembrane region" description="Helical" evidence="6">
    <location>
        <begin position="333"/>
        <end position="351"/>
    </location>
</feature>
<feature type="transmembrane region" description="Helical" evidence="6">
    <location>
        <begin position="117"/>
        <end position="139"/>
    </location>
</feature>
<feature type="transmembrane region" description="Helical" evidence="6">
    <location>
        <begin position="145"/>
        <end position="164"/>
    </location>
</feature>
<feature type="compositionally biased region" description="Polar residues" evidence="5">
    <location>
        <begin position="20"/>
        <end position="30"/>
    </location>
</feature>
<protein>
    <submittedName>
        <fullName evidence="8">Integral membrane protein DUF6</fullName>
    </submittedName>
</protein>
<evidence type="ECO:0000256" key="5">
    <source>
        <dbReference type="SAM" id="MobiDB-lite"/>
    </source>
</evidence>
<evidence type="ECO:0000256" key="1">
    <source>
        <dbReference type="ARBA" id="ARBA00004141"/>
    </source>
</evidence>
<keyword evidence="4 6" id="KW-0472">Membrane</keyword>
<keyword evidence="9" id="KW-1185">Reference proteome</keyword>
<feature type="transmembrane region" description="Helical" evidence="6">
    <location>
        <begin position="310"/>
        <end position="327"/>
    </location>
</feature>
<dbReference type="AlphaFoldDB" id="A0A9P7A4D6"/>
<dbReference type="InterPro" id="IPR037185">
    <property type="entry name" value="EmrE-like"/>
</dbReference>
<feature type="region of interest" description="Disordered" evidence="5">
    <location>
        <begin position="1"/>
        <end position="36"/>
    </location>
</feature>
<dbReference type="EMBL" id="JABBWD010000004">
    <property type="protein sequence ID" value="KAG1782209.1"/>
    <property type="molecule type" value="Genomic_DNA"/>
</dbReference>
<accession>A0A9P7A4D6</accession>
<organism evidence="8 9">
    <name type="scientific">Suillus placidus</name>
    <dbReference type="NCBI Taxonomy" id="48579"/>
    <lineage>
        <taxon>Eukaryota</taxon>
        <taxon>Fungi</taxon>
        <taxon>Dikarya</taxon>
        <taxon>Basidiomycota</taxon>
        <taxon>Agaricomycotina</taxon>
        <taxon>Agaricomycetes</taxon>
        <taxon>Agaricomycetidae</taxon>
        <taxon>Boletales</taxon>
        <taxon>Suillineae</taxon>
        <taxon>Suillaceae</taxon>
        <taxon>Suillus</taxon>
    </lineage>
</organism>
<evidence type="ECO:0000313" key="8">
    <source>
        <dbReference type="EMBL" id="KAG1782209.1"/>
    </source>
</evidence>
<gene>
    <name evidence="8" type="ORF">EV702DRAFT_1070672</name>
</gene>
<dbReference type="PANTHER" id="PTHR22911:SF6">
    <property type="entry name" value="SOLUTE CARRIER FAMILY 35 MEMBER G1"/>
    <property type="match status" value="1"/>
</dbReference>
<reference evidence="8" key="1">
    <citation type="journal article" date="2020" name="New Phytol.">
        <title>Comparative genomics reveals dynamic genome evolution in host specialist ectomycorrhizal fungi.</title>
        <authorList>
            <person name="Lofgren L.A."/>
            <person name="Nguyen N.H."/>
            <person name="Vilgalys R."/>
            <person name="Ruytinx J."/>
            <person name="Liao H.L."/>
            <person name="Branco S."/>
            <person name="Kuo A."/>
            <person name="LaButti K."/>
            <person name="Lipzen A."/>
            <person name="Andreopoulos W."/>
            <person name="Pangilinan J."/>
            <person name="Riley R."/>
            <person name="Hundley H."/>
            <person name="Na H."/>
            <person name="Barry K."/>
            <person name="Grigoriev I.V."/>
            <person name="Stajich J.E."/>
            <person name="Kennedy P.G."/>
        </authorList>
    </citation>
    <scope>NUCLEOTIDE SEQUENCE</scope>
    <source>
        <strain evidence="8">DOB743</strain>
    </source>
</reference>
<keyword evidence="2 6" id="KW-0812">Transmembrane</keyword>
<comment type="caution">
    <text evidence="8">The sequence shown here is derived from an EMBL/GenBank/DDBJ whole genome shotgun (WGS) entry which is preliminary data.</text>
</comment>